<proteinExistence type="predicted"/>
<evidence type="ECO:0000313" key="4">
    <source>
        <dbReference type="Proteomes" id="UP001162800"/>
    </source>
</evidence>
<gene>
    <name evidence="3" type="ORF">M9799_19165</name>
</gene>
<evidence type="ECO:0000313" key="3">
    <source>
        <dbReference type="EMBL" id="UYG53489.1"/>
    </source>
</evidence>
<feature type="domain" description="Isochorismatase-like" evidence="2">
    <location>
        <begin position="22"/>
        <end position="200"/>
    </location>
</feature>
<reference evidence="3" key="1">
    <citation type="submission" date="2022-09" db="EMBL/GenBank/DDBJ databases">
        <title>The complete genome of Acidovorax sp. 5MLIR.</title>
        <authorList>
            <person name="Liu L."/>
            <person name="Yue J."/>
            <person name="Yang F."/>
            <person name="Yuan J."/>
            <person name="Li L."/>
        </authorList>
    </citation>
    <scope>NUCLEOTIDE SEQUENCE</scope>
    <source>
        <strain evidence="3">5MLIR</strain>
        <plasmid evidence="3">unnamed1</plasmid>
    </source>
</reference>
<dbReference type="EMBL" id="CP106882">
    <property type="protein sequence ID" value="UYG53489.1"/>
    <property type="molecule type" value="Genomic_DNA"/>
</dbReference>
<dbReference type="GO" id="GO:0016787">
    <property type="term" value="F:hydrolase activity"/>
    <property type="evidence" value="ECO:0007669"/>
    <property type="project" value="UniProtKB-KW"/>
</dbReference>
<evidence type="ECO:0000259" key="2">
    <source>
        <dbReference type="Pfam" id="PF00857"/>
    </source>
</evidence>
<keyword evidence="4" id="KW-1185">Reference proteome</keyword>
<dbReference type="InterPro" id="IPR050272">
    <property type="entry name" value="Isochorismatase-like_hydrls"/>
</dbReference>
<accession>A0ABY6GEG0</accession>
<dbReference type="PANTHER" id="PTHR43540:SF6">
    <property type="entry name" value="ISOCHORISMATASE-LIKE DOMAIN-CONTAINING PROTEIN"/>
    <property type="match status" value="1"/>
</dbReference>
<sequence>MKLMHGLEVFDTLGEMADPAHTALVVIDIQNDFCHRDGHFARFGKAIGPMEQMVPAWVDFVREAQALGVFTVFLRQITLPGGRSESPAWMRLKCRDGKSPEYTLPGTWGAEFVDGLVPGPRDAVVEKLRPDGFVRTMLDAVLRNQGVKTLVVIGTTTEGCVESTVRGGSYHDYYVVPVEDLISGPIPRLHDNSLEFMRARYPVAHSAQVLEVWRHAGSGNASPSSSQKASQP</sequence>
<dbReference type="Proteomes" id="UP001162800">
    <property type="component" value="Plasmid unnamed1"/>
</dbReference>
<geneLocation type="plasmid" evidence="3 4">
    <name>unnamed1</name>
</geneLocation>
<dbReference type="CDD" id="cd00431">
    <property type="entry name" value="cysteine_hydrolases"/>
    <property type="match status" value="1"/>
</dbReference>
<dbReference type="SUPFAM" id="SSF52499">
    <property type="entry name" value="Isochorismatase-like hydrolases"/>
    <property type="match status" value="1"/>
</dbReference>
<evidence type="ECO:0000256" key="1">
    <source>
        <dbReference type="ARBA" id="ARBA00022801"/>
    </source>
</evidence>
<dbReference type="Pfam" id="PF00857">
    <property type="entry name" value="Isochorismatase"/>
    <property type="match status" value="1"/>
</dbReference>
<keyword evidence="1 3" id="KW-0378">Hydrolase</keyword>
<protein>
    <submittedName>
        <fullName evidence="3">Cysteine hydrolase</fullName>
    </submittedName>
</protein>
<organism evidence="3 4">
    <name type="scientific">Comamonas endophytica</name>
    <dbReference type="NCBI Taxonomy" id="2949090"/>
    <lineage>
        <taxon>Bacteria</taxon>
        <taxon>Pseudomonadati</taxon>
        <taxon>Pseudomonadota</taxon>
        <taxon>Betaproteobacteria</taxon>
        <taxon>Burkholderiales</taxon>
        <taxon>Comamonadaceae</taxon>
        <taxon>Comamonas</taxon>
    </lineage>
</organism>
<dbReference type="PANTHER" id="PTHR43540">
    <property type="entry name" value="PEROXYUREIDOACRYLATE/UREIDOACRYLATE AMIDOHYDROLASE-RELATED"/>
    <property type="match status" value="1"/>
</dbReference>
<dbReference type="InterPro" id="IPR000868">
    <property type="entry name" value="Isochorismatase-like_dom"/>
</dbReference>
<dbReference type="RefSeq" id="WP_231043645.1">
    <property type="nucleotide sequence ID" value="NZ_CP106882.1"/>
</dbReference>
<name>A0ABY6GEG0_9BURK</name>
<dbReference type="InterPro" id="IPR036380">
    <property type="entry name" value="Isochorismatase-like_sf"/>
</dbReference>
<keyword evidence="3" id="KW-0614">Plasmid</keyword>
<dbReference type="Gene3D" id="3.40.50.850">
    <property type="entry name" value="Isochorismatase-like"/>
    <property type="match status" value="1"/>
</dbReference>